<dbReference type="Proteomes" id="UP000604046">
    <property type="component" value="Unassembled WGS sequence"/>
</dbReference>
<accession>A0A812IKH1</accession>
<dbReference type="AlphaFoldDB" id="A0A812IKH1"/>
<feature type="compositionally biased region" description="Gly residues" evidence="1">
    <location>
        <begin position="93"/>
        <end position="104"/>
    </location>
</feature>
<proteinExistence type="predicted"/>
<feature type="compositionally biased region" description="Low complexity" evidence="1">
    <location>
        <begin position="105"/>
        <end position="133"/>
    </location>
</feature>
<reference evidence="2" key="1">
    <citation type="submission" date="2021-02" db="EMBL/GenBank/DDBJ databases">
        <authorList>
            <person name="Dougan E. K."/>
            <person name="Rhodes N."/>
            <person name="Thang M."/>
            <person name="Chan C."/>
        </authorList>
    </citation>
    <scope>NUCLEOTIDE SEQUENCE</scope>
</reference>
<evidence type="ECO:0000313" key="2">
    <source>
        <dbReference type="EMBL" id="CAE7042000.1"/>
    </source>
</evidence>
<gene>
    <name evidence="2" type="ORF">SNAT2548_LOCUS4957</name>
</gene>
<organism evidence="2 3">
    <name type="scientific">Symbiodinium natans</name>
    <dbReference type="NCBI Taxonomy" id="878477"/>
    <lineage>
        <taxon>Eukaryota</taxon>
        <taxon>Sar</taxon>
        <taxon>Alveolata</taxon>
        <taxon>Dinophyceae</taxon>
        <taxon>Suessiales</taxon>
        <taxon>Symbiodiniaceae</taxon>
        <taxon>Symbiodinium</taxon>
    </lineage>
</organism>
<comment type="caution">
    <text evidence="2">The sequence shown here is derived from an EMBL/GenBank/DDBJ whole genome shotgun (WGS) entry which is preliminary data.</text>
</comment>
<feature type="compositionally biased region" description="Basic and acidic residues" evidence="1">
    <location>
        <begin position="192"/>
        <end position="209"/>
    </location>
</feature>
<dbReference type="EMBL" id="CAJNDS010000309">
    <property type="protein sequence ID" value="CAE7042000.1"/>
    <property type="molecule type" value="Genomic_DNA"/>
</dbReference>
<feature type="compositionally biased region" description="Low complexity" evidence="1">
    <location>
        <begin position="213"/>
        <end position="228"/>
    </location>
</feature>
<name>A0A812IKH1_9DINO</name>
<feature type="region of interest" description="Disordered" evidence="1">
    <location>
        <begin position="82"/>
        <end position="236"/>
    </location>
</feature>
<feature type="region of interest" description="Disordered" evidence="1">
    <location>
        <begin position="253"/>
        <end position="298"/>
    </location>
</feature>
<feature type="compositionally biased region" description="Basic and acidic residues" evidence="1">
    <location>
        <begin position="173"/>
        <end position="185"/>
    </location>
</feature>
<feature type="compositionally biased region" description="Low complexity" evidence="1">
    <location>
        <begin position="83"/>
        <end position="92"/>
    </location>
</feature>
<sequence length="373" mass="38133">MDATARDLRQLSETLDFLEDLLAPGGGEDLSEVLGGTLRECQELRDRLQDSVPDILDRDGGEATFNQIAALLERMERVKDQWAARGSNSSHAGAGGAGGAGGVAGAASPGASPAAPSLPSLPASALTSAASLPGPAPGPPGASTSQSGTQPGLFEASAQVNPLASPVASHAASSDRDRFEKEKSEKKKKRKEGKDSKDSRERDRERGDSNFDGFAPSAWPSGPSGPSGEAFPDFGTTWAGADVSAAAPFDAWGDDGTLGSGPTGPSFAAFGRQSSPGAPSPQGTQGTQGAQGADVPADIGFTGFAGAAQGVTEYEAPSQRSYPATQASLHIQYPYAAVDDKDAFQRLFVRAAAQAAGVPPQRIRVHAIRPGSY</sequence>
<protein>
    <submittedName>
        <fullName evidence="2">Uncharacterized protein</fullName>
    </submittedName>
</protein>
<keyword evidence="3" id="KW-1185">Reference proteome</keyword>
<feature type="compositionally biased region" description="Low complexity" evidence="1">
    <location>
        <begin position="273"/>
        <end position="293"/>
    </location>
</feature>
<dbReference type="OrthoDB" id="10499957at2759"/>
<evidence type="ECO:0000256" key="1">
    <source>
        <dbReference type="SAM" id="MobiDB-lite"/>
    </source>
</evidence>
<evidence type="ECO:0000313" key="3">
    <source>
        <dbReference type="Proteomes" id="UP000604046"/>
    </source>
</evidence>